<accession>A0A813U2Z8</accession>
<name>A0A813U2Z8_9BILA</name>
<reference evidence="1" key="1">
    <citation type="submission" date="2021-02" db="EMBL/GenBank/DDBJ databases">
        <authorList>
            <person name="Nowell W R."/>
        </authorList>
    </citation>
    <scope>NUCLEOTIDE SEQUENCE</scope>
    <source>
        <strain evidence="1">Ploen Becks lab</strain>
    </source>
</reference>
<proteinExistence type="predicted"/>
<keyword evidence="2" id="KW-1185">Reference proteome</keyword>
<evidence type="ECO:0000313" key="1">
    <source>
        <dbReference type="EMBL" id="CAF0817744.1"/>
    </source>
</evidence>
<dbReference type="Proteomes" id="UP000663879">
    <property type="component" value="Unassembled WGS sequence"/>
</dbReference>
<sequence>MCKITWLYHVTSEQNKEEILNDKMIKANKADDSKYDGLLSSSKEAPCVCFFSGSYYKDKLPTISPYPRCKPRSKVCKYKDSLVHRIRIPVKHIIDQLIEEKLRIFFVRKHEKGAKKYYLFLFVDTGNIKALKWAETSLTSKCFDKVLNIDFQKKELRTKSIEHNVTVNFAFSFNINLKLTKTDTVKHSCPLHLKP</sequence>
<dbReference type="AlphaFoldDB" id="A0A813U2Z8"/>
<organism evidence="1 2">
    <name type="scientific">Brachionus calyciflorus</name>
    <dbReference type="NCBI Taxonomy" id="104777"/>
    <lineage>
        <taxon>Eukaryota</taxon>
        <taxon>Metazoa</taxon>
        <taxon>Spiralia</taxon>
        <taxon>Gnathifera</taxon>
        <taxon>Rotifera</taxon>
        <taxon>Eurotatoria</taxon>
        <taxon>Monogononta</taxon>
        <taxon>Pseudotrocha</taxon>
        <taxon>Ploima</taxon>
        <taxon>Brachionidae</taxon>
        <taxon>Brachionus</taxon>
    </lineage>
</organism>
<gene>
    <name evidence="1" type="ORF">OXX778_LOCUS7300</name>
</gene>
<dbReference type="EMBL" id="CAJNOC010000923">
    <property type="protein sequence ID" value="CAF0817744.1"/>
    <property type="molecule type" value="Genomic_DNA"/>
</dbReference>
<evidence type="ECO:0000313" key="2">
    <source>
        <dbReference type="Proteomes" id="UP000663879"/>
    </source>
</evidence>
<comment type="caution">
    <text evidence="1">The sequence shown here is derived from an EMBL/GenBank/DDBJ whole genome shotgun (WGS) entry which is preliminary data.</text>
</comment>
<protein>
    <submittedName>
        <fullName evidence="1">Uncharacterized protein</fullName>
    </submittedName>
</protein>